<feature type="transmembrane region" description="Helical" evidence="5">
    <location>
        <begin position="25"/>
        <end position="43"/>
    </location>
</feature>
<gene>
    <name evidence="7" type="ORF">P0Y56_02780</name>
</gene>
<keyword evidence="3 5" id="KW-1133">Transmembrane helix</keyword>
<evidence type="ECO:0000256" key="3">
    <source>
        <dbReference type="ARBA" id="ARBA00022989"/>
    </source>
</evidence>
<protein>
    <submittedName>
        <fullName evidence="7">Sterol desaturase family protein</fullName>
    </submittedName>
</protein>
<dbReference type="AlphaFoldDB" id="A0AAJ5X780"/>
<dbReference type="Proteomes" id="UP001218362">
    <property type="component" value="Chromosome"/>
</dbReference>
<dbReference type="GO" id="GO:0016020">
    <property type="term" value="C:membrane"/>
    <property type="evidence" value="ECO:0007669"/>
    <property type="project" value="UniProtKB-SubCell"/>
</dbReference>
<comment type="subcellular location">
    <subcellularLocation>
        <location evidence="1">Membrane</location>
    </subcellularLocation>
</comment>
<feature type="transmembrane region" description="Helical" evidence="5">
    <location>
        <begin position="76"/>
        <end position="96"/>
    </location>
</feature>
<evidence type="ECO:0000256" key="1">
    <source>
        <dbReference type="ARBA" id="ARBA00004370"/>
    </source>
</evidence>
<dbReference type="GO" id="GO:0005506">
    <property type="term" value="F:iron ion binding"/>
    <property type="evidence" value="ECO:0007669"/>
    <property type="project" value="InterPro"/>
</dbReference>
<dbReference type="KEGG" id="acob:P0Y56_02780"/>
<dbReference type="InterPro" id="IPR006694">
    <property type="entry name" value="Fatty_acid_hydroxylase"/>
</dbReference>
<reference evidence="7" key="1">
    <citation type="submission" date="2023-03" db="EMBL/GenBank/DDBJ databases">
        <title>Andean soil-derived lignocellulolytic bacterial consortium as a source of novel taxa and putative plastic-active enzymes.</title>
        <authorList>
            <person name="Diaz-Garcia L."/>
            <person name="Chuvochina M."/>
            <person name="Feuerriegel G."/>
            <person name="Bunk B."/>
            <person name="Sproer C."/>
            <person name="Streit W.R."/>
            <person name="Rodriguez L.M."/>
            <person name="Overmann J."/>
            <person name="Jimenez D.J."/>
        </authorList>
    </citation>
    <scope>NUCLEOTIDE SEQUENCE</scope>
    <source>
        <strain evidence="7">MAG 26</strain>
    </source>
</reference>
<proteinExistence type="predicted"/>
<feature type="transmembrane region" description="Helical" evidence="5">
    <location>
        <begin position="116"/>
        <end position="136"/>
    </location>
</feature>
<evidence type="ECO:0000256" key="4">
    <source>
        <dbReference type="ARBA" id="ARBA00023136"/>
    </source>
</evidence>
<name>A0AAJ5X780_9SPHN</name>
<dbReference type="EMBL" id="CP119316">
    <property type="protein sequence ID" value="WEK47225.1"/>
    <property type="molecule type" value="Genomic_DNA"/>
</dbReference>
<keyword evidence="2 5" id="KW-0812">Transmembrane</keyword>
<evidence type="ECO:0000259" key="6">
    <source>
        <dbReference type="Pfam" id="PF04116"/>
    </source>
</evidence>
<dbReference type="InterPro" id="IPR050307">
    <property type="entry name" value="Sterol_Desaturase_Related"/>
</dbReference>
<evidence type="ECO:0000256" key="5">
    <source>
        <dbReference type="SAM" id="Phobius"/>
    </source>
</evidence>
<dbReference type="Pfam" id="PF04116">
    <property type="entry name" value="FA_hydroxylase"/>
    <property type="match status" value="1"/>
</dbReference>
<sequence length="339" mass="38364">MPNTARAAIAASTVLHVFDKLFSRFQWPSILSALIIAALVWLWRRHAEPQRTPGLCRFLFPREIWLHRSALLDLRFVLFDKTALALLVGIGALFVVPKHIDAVAKGSGWIAHNGAHASLGIVIAYTFVLLLVEDFFRYWAHRWMHESPFLWQFHKVHHSSEVLIPLSQLRDHPVNGLVDLTRGALAVPLVTGAFLLVFPGKLTALSILGVNAGRFVFDIAGAQLRHSHVWISFGAVFERIVVSPAQHQIHHSRDPVHYNSNYGSQLAIWDWLFGTLRVAGKHEELQFGIDARDTERMLTVRAMYWVPCVDAWGIAKRWWQRRRAGSSGRRGDGPRANPV</sequence>
<evidence type="ECO:0000256" key="2">
    <source>
        <dbReference type="ARBA" id="ARBA00022692"/>
    </source>
</evidence>
<dbReference type="GO" id="GO:0016491">
    <property type="term" value="F:oxidoreductase activity"/>
    <property type="evidence" value="ECO:0007669"/>
    <property type="project" value="InterPro"/>
</dbReference>
<accession>A0AAJ5X780</accession>
<feature type="domain" description="Fatty acid hydroxylase" evidence="6">
    <location>
        <begin position="127"/>
        <end position="275"/>
    </location>
</feature>
<evidence type="ECO:0000313" key="8">
    <source>
        <dbReference type="Proteomes" id="UP001218362"/>
    </source>
</evidence>
<organism evidence="7 8">
    <name type="scientific">Candidatus Andeanibacterium colombiense</name>
    <dbReference type="NCBI Taxonomy" id="3121345"/>
    <lineage>
        <taxon>Bacteria</taxon>
        <taxon>Pseudomonadati</taxon>
        <taxon>Pseudomonadota</taxon>
        <taxon>Alphaproteobacteria</taxon>
        <taxon>Sphingomonadales</taxon>
        <taxon>Sphingomonadaceae</taxon>
        <taxon>Candidatus Andeanibacterium</taxon>
    </lineage>
</organism>
<dbReference type="GO" id="GO:0008610">
    <property type="term" value="P:lipid biosynthetic process"/>
    <property type="evidence" value="ECO:0007669"/>
    <property type="project" value="InterPro"/>
</dbReference>
<evidence type="ECO:0000313" key="7">
    <source>
        <dbReference type="EMBL" id="WEK47225.1"/>
    </source>
</evidence>
<dbReference type="PANTHER" id="PTHR11863">
    <property type="entry name" value="STEROL DESATURASE"/>
    <property type="match status" value="1"/>
</dbReference>
<keyword evidence="4 5" id="KW-0472">Membrane</keyword>